<protein>
    <submittedName>
        <fullName evidence="1">Transcriptional regulatory protein NadR</fullName>
    </submittedName>
</protein>
<accession>A0A1R3GPX9</accession>
<dbReference type="AlphaFoldDB" id="A0A1R3GPX9"/>
<organism evidence="1 2">
    <name type="scientific">Corchorus olitorius</name>
    <dbReference type="NCBI Taxonomy" id="93759"/>
    <lineage>
        <taxon>Eukaryota</taxon>
        <taxon>Viridiplantae</taxon>
        <taxon>Streptophyta</taxon>
        <taxon>Embryophyta</taxon>
        <taxon>Tracheophyta</taxon>
        <taxon>Spermatophyta</taxon>
        <taxon>Magnoliopsida</taxon>
        <taxon>eudicotyledons</taxon>
        <taxon>Gunneridae</taxon>
        <taxon>Pentapetalae</taxon>
        <taxon>rosids</taxon>
        <taxon>malvids</taxon>
        <taxon>Malvales</taxon>
        <taxon>Malvaceae</taxon>
        <taxon>Grewioideae</taxon>
        <taxon>Apeibeae</taxon>
        <taxon>Corchorus</taxon>
    </lineage>
</organism>
<reference evidence="2" key="1">
    <citation type="submission" date="2013-09" db="EMBL/GenBank/DDBJ databases">
        <title>Corchorus olitorius genome sequencing.</title>
        <authorList>
            <person name="Alam M."/>
            <person name="Haque M.S."/>
            <person name="Islam M.S."/>
            <person name="Emdad E.M."/>
            <person name="Islam M.M."/>
            <person name="Ahmed B."/>
            <person name="Halim A."/>
            <person name="Hossen Q.M.M."/>
            <person name="Hossain M.Z."/>
            <person name="Ahmed R."/>
            <person name="Khan M.M."/>
            <person name="Islam R."/>
            <person name="Rashid M.M."/>
            <person name="Khan S.A."/>
            <person name="Rahman M.S."/>
            <person name="Alam M."/>
            <person name="Yahiya A.S."/>
            <person name="Khan M.S."/>
            <person name="Azam M.S."/>
            <person name="Haque T."/>
            <person name="Lashkar M.Z.H."/>
            <person name="Akhand A.I."/>
            <person name="Morshed G."/>
            <person name="Roy S."/>
            <person name="Uddin K.S."/>
            <person name="Rabeya T."/>
            <person name="Hossain A.S."/>
            <person name="Chowdhury A."/>
            <person name="Snigdha A.R."/>
            <person name="Mortoza M.S."/>
            <person name="Matin S.A."/>
            <person name="Hoque S.M.E."/>
            <person name="Islam M.K."/>
            <person name="Roy D.K."/>
            <person name="Haider R."/>
            <person name="Moosa M.M."/>
            <person name="Elias S.M."/>
            <person name="Hasan A.M."/>
            <person name="Jahan S."/>
            <person name="Shafiuddin M."/>
            <person name="Mahmood N."/>
            <person name="Shommy N.S."/>
        </authorList>
    </citation>
    <scope>NUCLEOTIDE SEQUENCE [LARGE SCALE GENOMIC DNA]</scope>
    <source>
        <strain evidence="2">cv. O-4</strain>
    </source>
</reference>
<comment type="caution">
    <text evidence="1">The sequence shown here is derived from an EMBL/GenBank/DDBJ whole genome shotgun (WGS) entry which is preliminary data.</text>
</comment>
<sequence length="81" mass="8537">METSEGNGGVELEAGGILTCKGDDVVSLLKPEVRSEAQLGKACVSPISCDDDSVEARGAGETYVEECCINEEESKEDNNLI</sequence>
<gene>
    <name evidence="1" type="ORF">COLO4_33919</name>
</gene>
<evidence type="ECO:0000313" key="2">
    <source>
        <dbReference type="Proteomes" id="UP000187203"/>
    </source>
</evidence>
<proteinExistence type="predicted"/>
<name>A0A1R3GPX9_9ROSI</name>
<dbReference type="Proteomes" id="UP000187203">
    <property type="component" value="Unassembled WGS sequence"/>
</dbReference>
<dbReference type="EMBL" id="AWUE01021950">
    <property type="protein sequence ID" value="OMO60168.1"/>
    <property type="molecule type" value="Genomic_DNA"/>
</dbReference>
<keyword evidence="2" id="KW-1185">Reference proteome</keyword>
<evidence type="ECO:0000313" key="1">
    <source>
        <dbReference type="EMBL" id="OMO60168.1"/>
    </source>
</evidence>